<sequence length="317" mass="35822">MKRTISFAFIVILLVMTSCSNMEKGNIENVGLLVEGTIHDQTWGKKGYLGLLNIKEELDVNVYFKEGVNNQQEVNEAVDALAQKDVNLIFGHSSSYGEFFSNIYRDYPDIQFVYFNGDKYRENLTSLNFNSNAMGFFAGMVAAQMSKTDHVGVISSFEWQPEVGGFYEGAKYQNPNAKVEIRYVNSWDNQERALEMYDQLKEKGVDVFYPAGDGFNVPIINKIKQDGLYAIGYISDQISLGESTILTSTVQHVDHLYLVVAERMQEGTFQPGILQFDFQDGVISMGTFSEVVPEDVKEEIMNAVDRYIQTGKLPNEK</sequence>
<feature type="chain" id="PRO_5038427991" evidence="7">
    <location>
        <begin position="24"/>
        <end position="317"/>
    </location>
</feature>
<keyword evidence="3" id="KW-1003">Cell membrane</keyword>
<keyword evidence="4 7" id="KW-0732">Signal</keyword>
<name>A0A841Q3T9_9BACI</name>
<gene>
    <name evidence="9" type="ORF">HNQ94_001481</name>
</gene>
<dbReference type="InterPro" id="IPR050957">
    <property type="entry name" value="BMP_lipoprotein"/>
</dbReference>
<evidence type="ECO:0000256" key="6">
    <source>
        <dbReference type="ARBA" id="ARBA00023288"/>
    </source>
</evidence>
<evidence type="ECO:0000313" key="9">
    <source>
        <dbReference type="EMBL" id="MBB6453033.1"/>
    </source>
</evidence>
<dbReference type="RefSeq" id="WP_174495844.1">
    <property type="nucleotide sequence ID" value="NZ_CADDWK010000004.1"/>
</dbReference>
<keyword evidence="10" id="KW-1185">Reference proteome</keyword>
<evidence type="ECO:0000256" key="3">
    <source>
        <dbReference type="ARBA" id="ARBA00022475"/>
    </source>
</evidence>
<comment type="subcellular location">
    <subcellularLocation>
        <location evidence="1">Cell membrane</location>
        <topology evidence="1">Lipid-anchor</topology>
    </subcellularLocation>
</comment>
<comment type="similarity">
    <text evidence="2">Belongs to the BMP lipoprotein family.</text>
</comment>
<evidence type="ECO:0000313" key="10">
    <source>
        <dbReference type="Proteomes" id="UP000581688"/>
    </source>
</evidence>
<feature type="domain" description="ABC transporter substrate-binding protein PnrA-like" evidence="8">
    <location>
        <begin position="27"/>
        <end position="316"/>
    </location>
</feature>
<dbReference type="AlphaFoldDB" id="A0A841Q3T9"/>
<accession>A0A841Q3T9</accession>
<evidence type="ECO:0000256" key="1">
    <source>
        <dbReference type="ARBA" id="ARBA00004193"/>
    </source>
</evidence>
<dbReference type="GO" id="GO:0005886">
    <property type="term" value="C:plasma membrane"/>
    <property type="evidence" value="ECO:0007669"/>
    <property type="project" value="UniProtKB-SubCell"/>
</dbReference>
<evidence type="ECO:0000259" key="8">
    <source>
        <dbReference type="Pfam" id="PF02608"/>
    </source>
</evidence>
<keyword evidence="5" id="KW-0472">Membrane</keyword>
<organism evidence="9 10">
    <name type="scientific">Salirhabdus euzebyi</name>
    <dbReference type="NCBI Taxonomy" id="394506"/>
    <lineage>
        <taxon>Bacteria</taxon>
        <taxon>Bacillati</taxon>
        <taxon>Bacillota</taxon>
        <taxon>Bacilli</taxon>
        <taxon>Bacillales</taxon>
        <taxon>Bacillaceae</taxon>
        <taxon>Salirhabdus</taxon>
    </lineage>
</organism>
<dbReference type="PANTHER" id="PTHR34296">
    <property type="entry name" value="TRANSCRIPTIONAL ACTIVATOR PROTEIN MED"/>
    <property type="match status" value="1"/>
</dbReference>
<evidence type="ECO:0000256" key="2">
    <source>
        <dbReference type="ARBA" id="ARBA00008610"/>
    </source>
</evidence>
<dbReference type="Proteomes" id="UP000581688">
    <property type="component" value="Unassembled WGS sequence"/>
</dbReference>
<protein>
    <submittedName>
        <fullName evidence="9">Transcriptional activator of comK protein</fullName>
    </submittedName>
</protein>
<dbReference type="PROSITE" id="PS51257">
    <property type="entry name" value="PROKAR_LIPOPROTEIN"/>
    <property type="match status" value="1"/>
</dbReference>
<evidence type="ECO:0000256" key="7">
    <source>
        <dbReference type="SAM" id="SignalP"/>
    </source>
</evidence>
<dbReference type="InterPro" id="IPR028082">
    <property type="entry name" value="Peripla_BP_I"/>
</dbReference>
<proteinExistence type="inferred from homology"/>
<dbReference type="PANTHER" id="PTHR34296:SF2">
    <property type="entry name" value="ABC TRANSPORTER GUANOSINE-BINDING PROTEIN NUPN"/>
    <property type="match status" value="1"/>
</dbReference>
<dbReference type="EMBL" id="JACHGH010000004">
    <property type="protein sequence ID" value="MBB6453033.1"/>
    <property type="molecule type" value="Genomic_DNA"/>
</dbReference>
<dbReference type="Gene3D" id="3.40.50.2300">
    <property type="match status" value="2"/>
</dbReference>
<dbReference type="CDD" id="cd06353">
    <property type="entry name" value="PBP1_Med-like"/>
    <property type="match status" value="1"/>
</dbReference>
<dbReference type="InterPro" id="IPR003760">
    <property type="entry name" value="PnrA-like"/>
</dbReference>
<dbReference type="Pfam" id="PF02608">
    <property type="entry name" value="Bmp"/>
    <property type="match status" value="1"/>
</dbReference>
<evidence type="ECO:0000256" key="5">
    <source>
        <dbReference type="ARBA" id="ARBA00023136"/>
    </source>
</evidence>
<reference evidence="9 10" key="1">
    <citation type="submission" date="2020-08" db="EMBL/GenBank/DDBJ databases">
        <title>Genomic Encyclopedia of Type Strains, Phase IV (KMG-IV): sequencing the most valuable type-strain genomes for metagenomic binning, comparative biology and taxonomic classification.</title>
        <authorList>
            <person name="Goeker M."/>
        </authorList>
    </citation>
    <scope>NUCLEOTIDE SEQUENCE [LARGE SCALE GENOMIC DNA]</scope>
    <source>
        <strain evidence="9 10">DSM 19612</strain>
    </source>
</reference>
<keyword evidence="6" id="KW-0449">Lipoprotein</keyword>
<comment type="caution">
    <text evidence="9">The sequence shown here is derived from an EMBL/GenBank/DDBJ whole genome shotgun (WGS) entry which is preliminary data.</text>
</comment>
<evidence type="ECO:0000256" key="4">
    <source>
        <dbReference type="ARBA" id="ARBA00022729"/>
    </source>
</evidence>
<dbReference type="SUPFAM" id="SSF53822">
    <property type="entry name" value="Periplasmic binding protein-like I"/>
    <property type="match status" value="1"/>
</dbReference>
<feature type="signal peptide" evidence="7">
    <location>
        <begin position="1"/>
        <end position="23"/>
    </location>
</feature>